<keyword evidence="1" id="KW-0175">Coiled coil</keyword>
<sequence>MPQQTHQQGQQIESKIDIVCENQRILQIDETYQRIEDKVNVLEEKVDNAIGQWCARINAQEKNETTALNKELETDADAVKTEIKALKKELAKRQTREVTTGSIQVKTPLFDGTTNFNAFKLQFGVVVTKNM</sequence>
<name>A0A1A9V860_GLOAU</name>
<dbReference type="VEuPathDB" id="VectorBase:GAUT028971"/>
<protein>
    <submittedName>
        <fullName evidence="2">Uncharacterized protein</fullName>
    </submittedName>
</protein>
<evidence type="ECO:0000313" key="3">
    <source>
        <dbReference type="Proteomes" id="UP000078200"/>
    </source>
</evidence>
<accession>A0A1A9V860</accession>
<proteinExistence type="predicted"/>
<feature type="coiled-coil region" evidence="1">
    <location>
        <begin position="25"/>
        <end position="96"/>
    </location>
</feature>
<evidence type="ECO:0000256" key="1">
    <source>
        <dbReference type="SAM" id="Coils"/>
    </source>
</evidence>
<organism evidence="2 3">
    <name type="scientific">Glossina austeni</name>
    <name type="common">Savannah tsetse fly</name>
    <dbReference type="NCBI Taxonomy" id="7395"/>
    <lineage>
        <taxon>Eukaryota</taxon>
        <taxon>Metazoa</taxon>
        <taxon>Ecdysozoa</taxon>
        <taxon>Arthropoda</taxon>
        <taxon>Hexapoda</taxon>
        <taxon>Insecta</taxon>
        <taxon>Pterygota</taxon>
        <taxon>Neoptera</taxon>
        <taxon>Endopterygota</taxon>
        <taxon>Diptera</taxon>
        <taxon>Brachycera</taxon>
        <taxon>Muscomorpha</taxon>
        <taxon>Hippoboscoidea</taxon>
        <taxon>Glossinidae</taxon>
        <taxon>Glossina</taxon>
    </lineage>
</organism>
<keyword evidence="3" id="KW-1185">Reference proteome</keyword>
<reference evidence="2" key="1">
    <citation type="submission" date="2020-05" db="UniProtKB">
        <authorList>
            <consortium name="EnsemblMetazoa"/>
        </authorList>
    </citation>
    <scope>IDENTIFICATION</scope>
    <source>
        <strain evidence="2">TTRI</strain>
    </source>
</reference>
<evidence type="ECO:0000313" key="2">
    <source>
        <dbReference type="EnsemblMetazoa" id="GAUT028971-PA"/>
    </source>
</evidence>
<dbReference type="Proteomes" id="UP000078200">
    <property type="component" value="Unassembled WGS sequence"/>
</dbReference>
<dbReference type="EnsemblMetazoa" id="GAUT028971-RA">
    <property type="protein sequence ID" value="GAUT028971-PA"/>
    <property type="gene ID" value="GAUT028971"/>
</dbReference>
<dbReference type="AlphaFoldDB" id="A0A1A9V860"/>